<dbReference type="Gene3D" id="2.60.120.620">
    <property type="entry name" value="q2cbj1_9rhob like domain"/>
    <property type="match status" value="1"/>
</dbReference>
<evidence type="ECO:0000256" key="1">
    <source>
        <dbReference type="ARBA" id="ARBA00001954"/>
    </source>
</evidence>
<protein>
    <submittedName>
        <fullName evidence="3">Phytanoyl-CoA dioxygenase family protein</fullName>
    </submittedName>
</protein>
<dbReference type="Proteomes" id="UP000661077">
    <property type="component" value="Unassembled WGS sequence"/>
</dbReference>
<keyword evidence="3" id="KW-0223">Dioxygenase</keyword>
<dbReference type="SUPFAM" id="SSF51197">
    <property type="entry name" value="Clavaminate synthase-like"/>
    <property type="match status" value="1"/>
</dbReference>
<evidence type="ECO:0000256" key="2">
    <source>
        <dbReference type="SAM" id="MobiDB-lite"/>
    </source>
</evidence>
<dbReference type="InterPro" id="IPR008775">
    <property type="entry name" value="Phytyl_CoA_dOase-like"/>
</dbReference>
<dbReference type="RefSeq" id="WP_203170831.1">
    <property type="nucleotide sequence ID" value="NZ_JAEVLS010000009.1"/>
</dbReference>
<dbReference type="Pfam" id="PF05721">
    <property type="entry name" value="PhyH"/>
    <property type="match status" value="1"/>
</dbReference>
<keyword evidence="3" id="KW-0560">Oxidoreductase</keyword>
<proteinExistence type="predicted"/>
<sequence>MSQAIAPLLDAKGMYLDQLRSKGYFIVERLAAQALVDRVTEELEPWFHATPNCRGDFYGWNTTRFGAVLLKSRASHALVLNELILAIMDEVLGPHCDWYQLNLSQGIRIHPGERRQAPHRDEEMWPCAKGRAEYLVNVMWALSDYTADNGATLLWPRSQFDSLSRELSEVNADIAEMPRGSALVYLGSVTHCGGENRSAAPRTGLIFSYSLGWLKQYENAFLTYPPQVAREFPKPIRDLLGYRIHRPNLGGYEGQDPAVLFETQSHTLAAVDAISPEVAAELQAHYRNRAAGGGTAGQQGETTASRRVSSSG</sequence>
<dbReference type="GO" id="GO:0051213">
    <property type="term" value="F:dioxygenase activity"/>
    <property type="evidence" value="ECO:0007669"/>
    <property type="project" value="UniProtKB-KW"/>
</dbReference>
<accession>A0ABS1X609</accession>
<name>A0ABS1X609_9GAMM</name>
<evidence type="ECO:0000313" key="4">
    <source>
        <dbReference type="Proteomes" id="UP000661077"/>
    </source>
</evidence>
<keyword evidence="4" id="KW-1185">Reference proteome</keyword>
<dbReference type="PANTHER" id="PTHR20883:SF48">
    <property type="entry name" value="ECTOINE DIOXYGENASE"/>
    <property type="match status" value="1"/>
</dbReference>
<reference evidence="3 4" key="1">
    <citation type="journal article" date="2021" name="Int. J. Syst. Evol. Microbiol.">
        <title>Steroidobacter gossypii sp. nov., isolated from soil of cotton cropping field.</title>
        <authorList>
            <person name="Huang R."/>
            <person name="Yang S."/>
            <person name="Zhen C."/>
            <person name="Liu W."/>
        </authorList>
    </citation>
    <scope>NUCLEOTIDE SEQUENCE [LARGE SCALE GENOMIC DNA]</scope>
    <source>
        <strain evidence="3 4">S1-65</strain>
    </source>
</reference>
<organism evidence="3 4">
    <name type="scientific">Steroidobacter gossypii</name>
    <dbReference type="NCBI Taxonomy" id="2805490"/>
    <lineage>
        <taxon>Bacteria</taxon>
        <taxon>Pseudomonadati</taxon>
        <taxon>Pseudomonadota</taxon>
        <taxon>Gammaproteobacteria</taxon>
        <taxon>Steroidobacterales</taxon>
        <taxon>Steroidobacteraceae</taxon>
        <taxon>Steroidobacter</taxon>
    </lineage>
</organism>
<comment type="cofactor">
    <cofactor evidence="1">
        <name>Fe(2+)</name>
        <dbReference type="ChEBI" id="CHEBI:29033"/>
    </cofactor>
</comment>
<comment type="caution">
    <text evidence="3">The sequence shown here is derived from an EMBL/GenBank/DDBJ whole genome shotgun (WGS) entry which is preliminary data.</text>
</comment>
<evidence type="ECO:0000313" key="3">
    <source>
        <dbReference type="EMBL" id="MBM0108661.1"/>
    </source>
</evidence>
<feature type="region of interest" description="Disordered" evidence="2">
    <location>
        <begin position="289"/>
        <end position="312"/>
    </location>
</feature>
<gene>
    <name evidence="3" type="ORF">JM946_28350</name>
</gene>
<dbReference type="PANTHER" id="PTHR20883">
    <property type="entry name" value="PHYTANOYL-COA DIOXYGENASE DOMAIN CONTAINING 1"/>
    <property type="match status" value="1"/>
</dbReference>
<dbReference type="EMBL" id="JAEVLS010000009">
    <property type="protein sequence ID" value="MBM0108661.1"/>
    <property type="molecule type" value="Genomic_DNA"/>
</dbReference>